<dbReference type="InterPro" id="IPR010921">
    <property type="entry name" value="Trp_repressor/repl_initiator"/>
</dbReference>
<gene>
    <name evidence="2" type="ORF">G3I71_02255</name>
</gene>
<dbReference type="EMBL" id="JAAGLU010000002">
    <property type="protein sequence ID" value="NEC84711.1"/>
    <property type="molecule type" value="Genomic_DNA"/>
</dbReference>
<dbReference type="GO" id="GO:0043565">
    <property type="term" value="F:sequence-specific DNA binding"/>
    <property type="evidence" value="ECO:0007669"/>
    <property type="project" value="InterPro"/>
</dbReference>
<evidence type="ECO:0000313" key="2">
    <source>
        <dbReference type="EMBL" id="NEC84711.1"/>
    </source>
</evidence>
<proteinExistence type="predicted"/>
<feature type="domain" description="Insertion element IS150 protein InsJ-like helix-turn-helix" evidence="1">
    <location>
        <begin position="11"/>
        <end position="51"/>
    </location>
</feature>
<sequence>MPRVPVLPAEEKARIVLNLLSGRTTLSQAALQAGVSAQSVSVWRRQFIEAGHTGFQPLAQRSEAARRERRLLGEIQGLKAALGEAHLALRATASHRAYSLR</sequence>
<organism evidence="2">
    <name type="scientific">Streptomyces sp. SID12501</name>
    <dbReference type="NCBI Taxonomy" id="2706042"/>
    <lineage>
        <taxon>Bacteria</taxon>
        <taxon>Bacillati</taxon>
        <taxon>Actinomycetota</taxon>
        <taxon>Actinomycetes</taxon>
        <taxon>Kitasatosporales</taxon>
        <taxon>Streptomycetaceae</taxon>
        <taxon>Streptomyces</taxon>
    </lineage>
</organism>
<dbReference type="Pfam" id="PF13518">
    <property type="entry name" value="HTH_28"/>
    <property type="match status" value="1"/>
</dbReference>
<dbReference type="Gene3D" id="1.10.10.10">
    <property type="entry name" value="Winged helix-like DNA-binding domain superfamily/Winged helix DNA-binding domain"/>
    <property type="match status" value="1"/>
</dbReference>
<dbReference type="AlphaFoldDB" id="A0A6B3BG88"/>
<protein>
    <submittedName>
        <fullName evidence="2">Transposase</fullName>
    </submittedName>
</protein>
<name>A0A6B3BG88_9ACTN</name>
<comment type="caution">
    <text evidence="2">The sequence shown here is derived from an EMBL/GenBank/DDBJ whole genome shotgun (WGS) entry which is preliminary data.</text>
</comment>
<accession>A0A6B3BG88</accession>
<dbReference type="RefSeq" id="WP_164312168.1">
    <property type="nucleotide sequence ID" value="NZ_JAAGLU010000002.1"/>
</dbReference>
<dbReference type="InterPro" id="IPR055247">
    <property type="entry name" value="InsJ-like_HTH"/>
</dbReference>
<evidence type="ECO:0000259" key="1">
    <source>
        <dbReference type="Pfam" id="PF13518"/>
    </source>
</evidence>
<reference evidence="2" key="1">
    <citation type="submission" date="2020-01" db="EMBL/GenBank/DDBJ databases">
        <title>Insect and environment-associated Actinomycetes.</title>
        <authorList>
            <person name="Currrie C."/>
            <person name="Chevrette M."/>
            <person name="Carlson C."/>
            <person name="Stubbendieck R."/>
            <person name="Wendt-Pienkowski E."/>
        </authorList>
    </citation>
    <scope>NUCLEOTIDE SEQUENCE</scope>
    <source>
        <strain evidence="2">SID12501</strain>
    </source>
</reference>
<dbReference type="SUPFAM" id="SSF48295">
    <property type="entry name" value="TrpR-like"/>
    <property type="match status" value="1"/>
</dbReference>
<dbReference type="InterPro" id="IPR036388">
    <property type="entry name" value="WH-like_DNA-bd_sf"/>
</dbReference>